<dbReference type="EMBL" id="FNXT01000994">
    <property type="protein sequence ID" value="SZX70595.1"/>
    <property type="molecule type" value="Genomic_DNA"/>
</dbReference>
<dbReference type="Proteomes" id="UP000256970">
    <property type="component" value="Unassembled WGS sequence"/>
</dbReference>
<organism evidence="1 2">
    <name type="scientific">Tetradesmus obliquus</name>
    <name type="common">Green alga</name>
    <name type="synonym">Acutodesmus obliquus</name>
    <dbReference type="NCBI Taxonomy" id="3088"/>
    <lineage>
        <taxon>Eukaryota</taxon>
        <taxon>Viridiplantae</taxon>
        <taxon>Chlorophyta</taxon>
        <taxon>core chlorophytes</taxon>
        <taxon>Chlorophyceae</taxon>
        <taxon>CS clade</taxon>
        <taxon>Sphaeropleales</taxon>
        <taxon>Scenedesmaceae</taxon>
        <taxon>Tetradesmus</taxon>
    </lineage>
</organism>
<proteinExistence type="predicted"/>
<name>A0A383VYQ6_TETOB</name>
<sequence length="117" mass="11892">MASSRVALAVLCIALVASSLAPAAEARTTFPGRSLLVDLTCSAAKGLKGQCENLCKCVAEDPMYKGSGRSMGECTGPCNSCADAAQNCPADDKLPEPCQGPSGDAAVRKCIGARRLA</sequence>
<evidence type="ECO:0000313" key="2">
    <source>
        <dbReference type="Proteomes" id="UP000256970"/>
    </source>
</evidence>
<keyword evidence="2" id="KW-1185">Reference proteome</keyword>
<evidence type="ECO:0000313" key="1">
    <source>
        <dbReference type="EMBL" id="SZX70595.1"/>
    </source>
</evidence>
<reference evidence="1 2" key="1">
    <citation type="submission" date="2016-10" db="EMBL/GenBank/DDBJ databases">
        <authorList>
            <person name="Cai Z."/>
        </authorList>
    </citation>
    <scope>NUCLEOTIDE SEQUENCE [LARGE SCALE GENOMIC DNA]</scope>
</reference>
<accession>A0A383VYQ6</accession>
<protein>
    <submittedName>
        <fullName evidence="1">Uncharacterized protein</fullName>
    </submittedName>
</protein>
<dbReference type="AlphaFoldDB" id="A0A383VYQ6"/>
<gene>
    <name evidence="1" type="ORF">BQ4739_LOCUS10794</name>
</gene>